<evidence type="ECO:0000256" key="3">
    <source>
        <dbReference type="ARBA" id="ARBA00022827"/>
    </source>
</evidence>
<dbReference type="Pfam" id="PF04324">
    <property type="entry name" value="Fer2_BFD"/>
    <property type="match status" value="1"/>
</dbReference>
<dbReference type="InterPro" id="IPR007419">
    <property type="entry name" value="BFD-like_2Fe2S-bd_dom"/>
</dbReference>
<dbReference type="PANTHER" id="PTHR43429:SF3">
    <property type="entry name" value="NITRITE REDUCTASE [NAD(P)H]"/>
    <property type="match status" value="1"/>
</dbReference>
<dbReference type="OrthoDB" id="9768666at2"/>
<dbReference type="EMBL" id="FPJO01000013">
    <property type="protein sequence ID" value="SFY19863.1"/>
    <property type="molecule type" value="Genomic_DNA"/>
</dbReference>
<comment type="cofactor">
    <cofactor evidence="1">
        <name>FAD</name>
        <dbReference type="ChEBI" id="CHEBI:57692"/>
    </cofactor>
</comment>
<name>A0A1K2D900_STRAR</name>
<dbReference type="InterPro" id="IPR041854">
    <property type="entry name" value="BFD-like_2Fe2S-bd_dom_sf"/>
</dbReference>
<protein>
    <submittedName>
        <fullName evidence="6">Assimilatory nitrate reductase electron transfer subunit</fullName>
    </submittedName>
</protein>
<evidence type="ECO:0000256" key="1">
    <source>
        <dbReference type="ARBA" id="ARBA00001974"/>
    </source>
</evidence>
<keyword evidence="3" id="KW-0274">FAD</keyword>
<dbReference type="Gene3D" id="3.50.50.60">
    <property type="entry name" value="FAD/NAD(P)-binding domain"/>
    <property type="match status" value="2"/>
</dbReference>
<evidence type="ECO:0000259" key="5">
    <source>
        <dbReference type="Pfam" id="PF07992"/>
    </source>
</evidence>
<dbReference type="InterPro" id="IPR023753">
    <property type="entry name" value="FAD/NAD-binding_dom"/>
</dbReference>
<proteinExistence type="predicted"/>
<evidence type="ECO:0000313" key="6">
    <source>
        <dbReference type="EMBL" id="SFY19863.1"/>
    </source>
</evidence>
<dbReference type="PANTHER" id="PTHR43429">
    <property type="entry name" value="PYRIDINE NUCLEOTIDE-DISULFIDE OXIDOREDUCTASE DOMAIN-CONTAINING"/>
    <property type="match status" value="1"/>
</dbReference>
<dbReference type="RefSeq" id="WP_072486930.1">
    <property type="nucleotide sequence ID" value="NZ_CP109381.1"/>
</dbReference>
<feature type="domain" description="BFD-like [2Fe-2S]-binding" evidence="4">
    <location>
        <begin position="407"/>
        <end position="452"/>
    </location>
</feature>
<sequence>MNRILIVGAGPAAHRLAERLRHHGHAEALTVLGAEPAPAHHRPLLSHVVAGRLTPEALRMPFPPGTRVLTDTMVTGIDRERREVRAQRGGVGTVHPYDTLVLATGARAAVPAIPGATGDGGRTGDGVTTLRTAADCERITGNTVVVLGGGPLGVETASALAARGTATTLVCDRPHPLYERLGDTGGGMLTELLAREGVRVLGGRTVVRRTPGSVLLDDGTTSRADTLVLCTGAVPAARLARQAGLEVRDGIVVDDRLRTGDPRIHAIGDCAEHRGRAAAGLDAAWAQAEDLAEILTGRDTAHRPVPPVFRLRTRAVDVSCIGSPDAFEAPGVRMLGFTDRDGHRYARLALRDERVVAAVLFGLPQAIATIGLLHRRGQQLPSDRLGLLLGWPPRPSSRESDTYEDAMICLCNNVRRRTLSLAWRAGARTVTALAAATRATTGCGGCGPQVAEQCDLWESEARREPGRAA</sequence>
<dbReference type="GO" id="GO:0016491">
    <property type="term" value="F:oxidoreductase activity"/>
    <property type="evidence" value="ECO:0007669"/>
    <property type="project" value="InterPro"/>
</dbReference>
<dbReference type="Pfam" id="PF07992">
    <property type="entry name" value="Pyr_redox_2"/>
    <property type="match status" value="1"/>
</dbReference>
<dbReference type="InterPro" id="IPR036188">
    <property type="entry name" value="FAD/NAD-bd_sf"/>
</dbReference>
<keyword evidence="2" id="KW-0285">Flavoprotein</keyword>
<organism evidence="6 7">
    <name type="scientific">Streptomyces atratus</name>
    <dbReference type="NCBI Taxonomy" id="1893"/>
    <lineage>
        <taxon>Bacteria</taxon>
        <taxon>Bacillati</taxon>
        <taxon>Actinomycetota</taxon>
        <taxon>Actinomycetes</taxon>
        <taxon>Kitasatosporales</taxon>
        <taxon>Streptomycetaceae</taxon>
        <taxon>Streptomyces</taxon>
    </lineage>
</organism>
<accession>A0A1K2D900</accession>
<evidence type="ECO:0000313" key="7">
    <source>
        <dbReference type="Proteomes" id="UP000181909"/>
    </source>
</evidence>
<dbReference type="PRINTS" id="PR00368">
    <property type="entry name" value="FADPNR"/>
</dbReference>
<dbReference type="STRING" id="1893.SAMN02787144_101357"/>
<reference evidence="6 7" key="1">
    <citation type="submission" date="2016-11" db="EMBL/GenBank/DDBJ databases">
        <authorList>
            <person name="Jaros S."/>
            <person name="Januszkiewicz K."/>
            <person name="Wedrychowicz H."/>
        </authorList>
    </citation>
    <scope>NUCLEOTIDE SEQUENCE [LARGE SCALE GENOMIC DNA]</scope>
    <source>
        <strain evidence="6 7">OK807</strain>
    </source>
</reference>
<feature type="domain" description="FAD/NAD(P)-binding" evidence="5">
    <location>
        <begin position="3"/>
        <end position="274"/>
    </location>
</feature>
<evidence type="ECO:0000259" key="4">
    <source>
        <dbReference type="Pfam" id="PF04324"/>
    </source>
</evidence>
<dbReference type="AlphaFoldDB" id="A0A1K2D900"/>
<dbReference type="Gene3D" id="1.10.10.1100">
    <property type="entry name" value="BFD-like [2Fe-2S]-binding domain"/>
    <property type="match status" value="1"/>
</dbReference>
<dbReference type="SUPFAM" id="SSF51905">
    <property type="entry name" value="FAD/NAD(P)-binding domain"/>
    <property type="match status" value="1"/>
</dbReference>
<dbReference type="Proteomes" id="UP000181909">
    <property type="component" value="Unassembled WGS sequence"/>
</dbReference>
<gene>
    <name evidence="6" type="ORF">SAMN02787144_101357</name>
</gene>
<dbReference type="PRINTS" id="PR00411">
    <property type="entry name" value="PNDRDTASEI"/>
</dbReference>
<dbReference type="InterPro" id="IPR050260">
    <property type="entry name" value="FAD-bd_OxRdtase"/>
</dbReference>
<evidence type="ECO:0000256" key="2">
    <source>
        <dbReference type="ARBA" id="ARBA00022630"/>
    </source>
</evidence>